<comment type="caution">
    <text evidence="2">The sequence shown here is derived from an EMBL/GenBank/DDBJ whole genome shotgun (WGS) entry which is preliminary data.</text>
</comment>
<dbReference type="Proteomes" id="UP000549250">
    <property type="component" value="Unassembled WGS sequence"/>
</dbReference>
<accession>A0A839T810</accession>
<keyword evidence="1" id="KW-1133">Transmembrane helix</keyword>
<dbReference type="EMBL" id="JACHXI010000030">
    <property type="protein sequence ID" value="MBB3105239.1"/>
    <property type="molecule type" value="Genomic_DNA"/>
</dbReference>
<organism evidence="2 3">
    <name type="scientific">Azomonas macrocytogenes</name>
    <name type="common">Azotobacter macrocytogenes</name>
    <dbReference type="NCBI Taxonomy" id="69962"/>
    <lineage>
        <taxon>Bacteria</taxon>
        <taxon>Pseudomonadati</taxon>
        <taxon>Pseudomonadota</taxon>
        <taxon>Gammaproteobacteria</taxon>
        <taxon>Pseudomonadales</taxon>
        <taxon>Pseudomonadaceae</taxon>
        <taxon>Azomonas</taxon>
    </lineage>
</organism>
<keyword evidence="3" id="KW-1185">Reference proteome</keyword>
<keyword evidence="1" id="KW-0812">Transmembrane</keyword>
<name>A0A839T810_AZOMA</name>
<dbReference type="AlphaFoldDB" id="A0A839T810"/>
<proteinExistence type="predicted"/>
<reference evidence="2 3" key="1">
    <citation type="submission" date="2020-08" db="EMBL/GenBank/DDBJ databases">
        <title>Genomic Encyclopedia of Type Strains, Phase III (KMG-III): the genomes of soil and plant-associated and newly described type strains.</title>
        <authorList>
            <person name="Whitman W."/>
        </authorList>
    </citation>
    <scope>NUCLEOTIDE SEQUENCE [LARGE SCALE GENOMIC DNA]</scope>
    <source>
        <strain evidence="2 3">CECT 4462</strain>
    </source>
</reference>
<evidence type="ECO:0000256" key="1">
    <source>
        <dbReference type="SAM" id="Phobius"/>
    </source>
</evidence>
<evidence type="ECO:0000313" key="3">
    <source>
        <dbReference type="Proteomes" id="UP000549250"/>
    </source>
</evidence>
<gene>
    <name evidence="2" type="ORF">FHR87_003674</name>
</gene>
<sequence length="260" mass="28923">MAKRSGWPTATFNALAISISIPLTALTLVQREKPRPAGRGSGLNPLLHIPGRQSHQYANDHQYKGNNRRINGHRQEETNAVFAGLAADLAIAVKATNSTPENSDDVDLSFTACSSDDDHEPMDPDTRNTHVGRLVDVFLEACPSLTEMPNPFDAKSNARQFRDVAIGALDRSGLIVRRRLIEELPYFLRADSNWTQQHLIAPLLKDDAASLAFWHAIARRTHFTKVLEIIGDVMAEKANDRRLGRETRQKLVFSLVIVSI</sequence>
<protein>
    <submittedName>
        <fullName evidence="2">Uncharacterized protein</fullName>
    </submittedName>
</protein>
<evidence type="ECO:0000313" key="2">
    <source>
        <dbReference type="EMBL" id="MBB3105239.1"/>
    </source>
</evidence>
<feature type="transmembrane region" description="Helical" evidence="1">
    <location>
        <begin position="12"/>
        <end position="29"/>
    </location>
</feature>
<keyword evidence="1" id="KW-0472">Membrane</keyword>